<evidence type="ECO:0000313" key="1">
    <source>
        <dbReference type="EMBL" id="KAJ7321224.1"/>
    </source>
</evidence>
<evidence type="ECO:0000313" key="2">
    <source>
        <dbReference type="Proteomes" id="UP001218218"/>
    </source>
</evidence>
<dbReference type="EMBL" id="JARIHO010000051">
    <property type="protein sequence ID" value="KAJ7321224.1"/>
    <property type="molecule type" value="Genomic_DNA"/>
</dbReference>
<dbReference type="AlphaFoldDB" id="A0AAD6ZFK6"/>
<sequence length="554" mass="62636">MSAWRISVPLSGVTVRIRGSLSRTVSTNIPRHSVNSTAPVQKNNACSTVSTTPQPKRQRRQCCGTFSRWYLCLYLIRSTANELSEDGCGFFEAGKEAVSWFTKTTFIPGFLQDAPDWVEINFFLDRGVGEFQNIKPQKTVYVGNGLLAVTDLARLRQTWISDTDQYRPTDQYRHTYIPTDRLQTTYRHFTPMDCKSITCSTVSFHWQFTPFTVLTQILSSFKQPLAVSAKDLRKNLISQDTQYSRHYALVAPLYSGERPFGGSPRPMHYEKFWQLQAATGAPWHHYSSTVVLNQLFTQVYCQQFPCSIVTQFWIVAFCTSDERSDATHELTCLPQTATDSQDFPDDGKGLREMSQGGLKWEGGSRGENPMCFTPLQKVNEQSEIHGCNPVPLITPTLVSVHKLQQHMNKIHNPTLEMWSQIRFELNHGRDCSEDHQLVMLEPEEHIVPSTGVQQYLAIWVVQCMMGRWADDIVRGMAVCTNSMDRKERVYLWGTGNDGGACIGEWWRVDQSWGACASEMAEESGRSLAHNSTICGRLSTGALSSQGCKPVVMTK</sequence>
<accession>A0AAD6ZFK6</accession>
<organism evidence="1 2">
    <name type="scientific">Mycena albidolilacea</name>
    <dbReference type="NCBI Taxonomy" id="1033008"/>
    <lineage>
        <taxon>Eukaryota</taxon>
        <taxon>Fungi</taxon>
        <taxon>Dikarya</taxon>
        <taxon>Basidiomycota</taxon>
        <taxon>Agaricomycotina</taxon>
        <taxon>Agaricomycetes</taxon>
        <taxon>Agaricomycetidae</taxon>
        <taxon>Agaricales</taxon>
        <taxon>Marasmiineae</taxon>
        <taxon>Mycenaceae</taxon>
        <taxon>Mycena</taxon>
    </lineage>
</organism>
<name>A0AAD6ZFK6_9AGAR</name>
<gene>
    <name evidence="1" type="ORF">DFH08DRAFT_818594</name>
</gene>
<keyword evidence="2" id="KW-1185">Reference proteome</keyword>
<proteinExistence type="predicted"/>
<dbReference type="Proteomes" id="UP001218218">
    <property type="component" value="Unassembled WGS sequence"/>
</dbReference>
<reference evidence="1" key="1">
    <citation type="submission" date="2023-03" db="EMBL/GenBank/DDBJ databases">
        <title>Massive genome expansion in bonnet fungi (Mycena s.s.) driven by repeated elements and novel gene families across ecological guilds.</title>
        <authorList>
            <consortium name="Lawrence Berkeley National Laboratory"/>
            <person name="Harder C.B."/>
            <person name="Miyauchi S."/>
            <person name="Viragh M."/>
            <person name="Kuo A."/>
            <person name="Thoen E."/>
            <person name="Andreopoulos B."/>
            <person name="Lu D."/>
            <person name="Skrede I."/>
            <person name="Drula E."/>
            <person name="Henrissat B."/>
            <person name="Morin E."/>
            <person name="Kohler A."/>
            <person name="Barry K."/>
            <person name="LaButti K."/>
            <person name="Morin E."/>
            <person name="Salamov A."/>
            <person name="Lipzen A."/>
            <person name="Mereny Z."/>
            <person name="Hegedus B."/>
            <person name="Baldrian P."/>
            <person name="Stursova M."/>
            <person name="Weitz H."/>
            <person name="Taylor A."/>
            <person name="Grigoriev I.V."/>
            <person name="Nagy L.G."/>
            <person name="Martin F."/>
            <person name="Kauserud H."/>
        </authorList>
    </citation>
    <scope>NUCLEOTIDE SEQUENCE</scope>
    <source>
        <strain evidence="1">CBHHK002</strain>
    </source>
</reference>
<protein>
    <submittedName>
        <fullName evidence="1">Uncharacterized protein</fullName>
    </submittedName>
</protein>
<comment type="caution">
    <text evidence="1">The sequence shown here is derived from an EMBL/GenBank/DDBJ whole genome shotgun (WGS) entry which is preliminary data.</text>
</comment>